<accession>A0ACB8RCD8</accession>
<organism evidence="1 2">
    <name type="scientific">Auriscalpium vulgare</name>
    <dbReference type="NCBI Taxonomy" id="40419"/>
    <lineage>
        <taxon>Eukaryota</taxon>
        <taxon>Fungi</taxon>
        <taxon>Dikarya</taxon>
        <taxon>Basidiomycota</taxon>
        <taxon>Agaricomycotina</taxon>
        <taxon>Agaricomycetes</taxon>
        <taxon>Russulales</taxon>
        <taxon>Auriscalpiaceae</taxon>
        <taxon>Auriscalpium</taxon>
    </lineage>
</organism>
<reference evidence="1" key="2">
    <citation type="journal article" date="2022" name="New Phytol.">
        <title>Evolutionary transition to the ectomycorrhizal habit in the genomes of a hyperdiverse lineage of mushroom-forming fungi.</title>
        <authorList>
            <person name="Looney B."/>
            <person name="Miyauchi S."/>
            <person name="Morin E."/>
            <person name="Drula E."/>
            <person name="Courty P.E."/>
            <person name="Kohler A."/>
            <person name="Kuo A."/>
            <person name="LaButti K."/>
            <person name="Pangilinan J."/>
            <person name="Lipzen A."/>
            <person name="Riley R."/>
            <person name="Andreopoulos W."/>
            <person name="He G."/>
            <person name="Johnson J."/>
            <person name="Nolan M."/>
            <person name="Tritt A."/>
            <person name="Barry K.W."/>
            <person name="Grigoriev I.V."/>
            <person name="Nagy L.G."/>
            <person name="Hibbett D."/>
            <person name="Henrissat B."/>
            <person name="Matheny P.B."/>
            <person name="Labbe J."/>
            <person name="Martin F.M."/>
        </authorList>
    </citation>
    <scope>NUCLEOTIDE SEQUENCE</scope>
    <source>
        <strain evidence="1">FP105234-sp</strain>
    </source>
</reference>
<comment type="caution">
    <text evidence="1">The sequence shown here is derived from an EMBL/GenBank/DDBJ whole genome shotgun (WGS) entry which is preliminary data.</text>
</comment>
<reference evidence="1" key="1">
    <citation type="submission" date="2021-02" db="EMBL/GenBank/DDBJ databases">
        <authorList>
            <consortium name="DOE Joint Genome Institute"/>
            <person name="Ahrendt S."/>
            <person name="Looney B.P."/>
            <person name="Miyauchi S."/>
            <person name="Morin E."/>
            <person name="Drula E."/>
            <person name="Courty P.E."/>
            <person name="Chicoki N."/>
            <person name="Fauchery L."/>
            <person name="Kohler A."/>
            <person name="Kuo A."/>
            <person name="Labutti K."/>
            <person name="Pangilinan J."/>
            <person name="Lipzen A."/>
            <person name="Riley R."/>
            <person name="Andreopoulos W."/>
            <person name="He G."/>
            <person name="Johnson J."/>
            <person name="Barry K.W."/>
            <person name="Grigoriev I.V."/>
            <person name="Nagy L."/>
            <person name="Hibbett D."/>
            <person name="Henrissat B."/>
            <person name="Matheny P.B."/>
            <person name="Labbe J."/>
            <person name="Martin F."/>
        </authorList>
    </citation>
    <scope>NUCLEOTIDE SEQUENCE</scope>
    <source>
        <strain evidence="1">FP105234-sp</strain>
    </source>
</reference>
<feature type="non-terminal residue" evidence="1">
    <location>
        <position position="1"/>
    </location>
</feature>
<evidence type="ECO:0000313" key="1">
    <source>
        <dbReference type="EMBL" id="KAI0041331.1"/>
    </source>
</evidence>
<protein>
    <submittedName>
        <fullName evidence="1">Uncharacterized protein</fullName>
    </submittedName>
</protein>
<proteinExistence type="predicted"/>
<gene>
    <name evidence="1" type="ORF">FA95DRAFT_1501645</name>
</gene>
<sequence>THYANGGFTDLDMANPYVGLDELYASGIVNASKIDPVLTKARVTATVYSDRPGEMAPIGEHDVFGKYGYLTAREQHFHVDAKTHSIAQFRAIDYGMEDCALVVRLPALDERLESKESFRLTQPSRIEVCALDAPRPLDIRKLSWKTRPRCERKVGSLEAVPGEESVVTRFPCVWGSLHTFEFGCADGADCLVDVWASQNQTWGMWMRQYQTV</sequence>
<keyword evidence="2" id="KW-1185">Reference proteome</keyword>
<dbReference type="EMBL" id="MU276129">
    <property type="protein sequence ID" value="KAI0041331.1"/>
    <property type="molecule type" value="Genomic_DNA"/>
</dbReference>
<evidence type="ECO:0000313" key="2">
    <source>
        <dbReference type="Proteomes" id="UP000814033"/>
    </source>
</evidence>
<dbReference type="Proteomes" id="UP000814033">
    <property type="component" value="Unassembled WGS sequence"/>
</dbReference>
<name>A0ACB8RCD8_9AGAM</name>